<dbReference type="AlphaFoldDB" id="A0A9D2N1L1"/>
<proteinExistence type="predicted"/>
<protein>
    <submittedName>
        <fullName evidence="2">Uncharacterized protein</fullName>
    </submittedName>
</protein>
<evidence type="ECO:0000313" key="2">
    <source>
        <dbReference type="EMBL" id="HJC06900.1"/>
    </source>
</evidence>
<comment type="caution">
    <text evidence="2">The sequence shown here is derived from an EMBL/GenBank/DDBJ whole genome shotgun (WGS) entry which is preliminary data.</text>
</comment>
<evidence type="ECO:0000256" key="1">
    <source>
        <dbReference type="SAM" id="Phobius"/>
    </source>
</evidence>
<dbReference type="EMBL" id="DWWT01000065">
    <property type="protein sequence ID" value="HJC06900.1"/>
    <property type="molecule type" value="Genomic_DNA"/>
</dbReference>
<organism evidence="2 3">
    <name type="scientific">Candidatus Enterocloster excrementipullorum</name>
    <dbReference type="NCBI Taxonomy" id="2838559"/>
    <lineage>
        <taxon>Bacteria</taxon>
        <taxon>Bacillati</taxon>
        <taxon>Bacillota</taxon>
        <taxon>Clostridia</taxon>
        <taxon>Lachnospirales</taxon>
        <taxon>Lachnospiraceae</taxon>
        <taxon>Enterocloster</taxon>
    </lineage>
</organism>
<sequence length="152" mass="17145">MFAAICIAVFVLLMAIVYLGAKSGKLQHFFKVYPRIPKILVLGYIIFAGCFMFPIRSEPFPLDFQGVYLLAASYGVIALAFAGIWGPDREQTVYIVTFVLTSIGMVCRYLLEFGEVSNTYNFTLFNIISYLLIIPIGTTIAYRLMAGRLKRR</sequence>
<keyword evidence="1" id="KW-1133">Transmembrane helix</keyword>
<feature type="transmembrane region" description="Helical" evidence="1">
    <location>
        <begin position="67"/>
        <end position="86"/>
    </location>
</feature>
<gene>
    <name evidence="2" type="ORF">H9704_12240</name>
</gene>
<feature type="transmembrane region" description="Helical" evidence="1">
    <location>
        <begin position="92"/>
        <end position="111"/>
    </location>
</feature>
<reference evidence="2" key="2">
    <citation type="submission" date="2021-04" db="EMBL/GenBank/DDBJ databases">
        <authorList>
            <person name="Gilroy R."/>
        </authorList>
    </citation>
    <scope>NUCLEOTIDE SEQUENCE</scope>
    <source>
        <strain evidence="2">CHK180-15479</strain>
    </source>
</reference>
<reference evidence="2" key="1">
    <citation type="journal article" date="2021" name="PeerJ">
        <title>Extensive microbial diversity within the chicken gut microbiome revealed by metagenomics and culture.</title>
        <authorList>
            <person name="Gilroy R."/>
            <person name="Ravi A."/>
            <person name="Getino M."/>
            <person name="Pursley I."/>
            <person name="Horton D.L."/>
            <person name="Alikhan N.F."/>
            <person name="Baker D."/>
            <person name="Gharbi K."/>
            <person name="Hall N."/>
            <person name="Watson M."/>
            <person name="Adriaenssens E.M."/>
            <person name="Foster-Nyarko E."/>
            <person name="Jarju S."/>
            <person name="Secka A."/>
            <person name="Antonio M."/>
            <person name="Oren A."/>
            <person name="Chaudhuri R.R."/>
            <person name="La Ragione R."/>
            <person name="Hildebrand F."/>
            <person name="Pallen M.J."/>
        </authorList>
    </citation>
    <scope>NUCLEOTIDE SEQUENCE</scope>
    <source>
        <strain evidence="2">CHK180-15479</strain>
    </source>
</reference>
<keyword evidence="1" id="KW-0812">Transmembrane</keyword>
<dbReference type="Proteomes" id="UP000823910">
    <property type="component" value="Unassembled WGS sequence"/>
</dbReference>
<feature type="transmembrane region" description="Helical" evidence="1">
    <location>
        <begin position="37"/>
        <end position="55"/>
    </location>
</feature>
<name>A0A9D2N1L1_9FIRM</name>
<accession>A0A9D2N1L1</accession>
<keyword evidence="1" id="KW-0472">Membrane</keyword>
<feature type="transmembrane region" description="Helical" evidence="1">
    <location>
        <begin position="123"/>
        <end position="145"/>
    </location>
</feature>
<evidence type="ECO:0000313" key="3">
    <source>
        <dbReference type="Proteomes" id="UP000823910"/>
    </source>
</evidence>